<protein>
    <recommendedName>
        <fullName evidence="4">C2 NT-type domain-containing protein</fullName>
    </recommendedName>
</protein>
<reference evidence="2" key="1">
    <citation type="submission" date="2020-01" db="EMBL/GenBank/DDBJ databases">
        <title>Genome sequence of Kobresia littledalei, the first chromosome-level genome in the family Cyperaceae.</title>
        <authorList>
            <person name="Qu G."/>
        </authorList>
    </citation>
    <scope>NUCLEOTIDE SEQUENCE</scope>
    <source>
        <strain evidence="2">C.B.Clarke</strain>
        <tissue evidence="2">Leaf</tissue>
    </source>
</reference>
<accession>A0A833VP12</accession>
<feature type="region of interest" description="Disordered" evidence="1">
    <location>
        <begin position="526"/>
        <end position="557"/>
    </location>
</feature>
<dbReference type="AlphaFoldDB" id="A0A833VP12"/>
<keyword evidence="3" id="KW-1185">Reference proteome</keyword>
<dbReference type="EMBL" id="SWLB01000014">
    <property type="protein sequence ID" value="KAF3329924.1"/>
    <property type="molecule type" value="Genomic_DNA"/>
</dbReference>
<dbReference type="Proteomes" id="UP000623129">
    <property type="component" value="Unassembled WGS sequence"/>
</dbReference>
<dbReference type="PANTHER" id="PTHR31182:SF21">
    <property type="entry name" value="C2 NT-TYPE DOMAIN-CONTAINING PROTEIN"/>
    <property type="match status" value="1"/>
</dbReference>
<name>A0A833VP12_9POAL</name>
<dbReference type="OrthoDB" id="615949at2759"/>
<gene>
    <name evidence="2" type="ORF">FCM35_KLT05255</name>
</gene>
<organism evidence="2 3">
    <name type="scientific">Carex littledalei</name>
    <dbReference type="NCBI Taxonomy" id="544730"/>
    <lineage>
        <taxon>Eukaryota</taxon>
        <taxon>Viridiplantae</taxon>
        <taxon>Streptophyta</taxon>
        <taxon>Embryophyta</taxon>
        <taxon>Tracheophyta</taxon>
        <taxon>Spermatophyta</taxon>
        <taxon>Magnoliopsida</taxon>
        <taxon>Liliopsida</taxon>
        <taxon>Poales</taxon>
        <taxon>Cyperaceae</taxon>
        <taxon>Cyperoideae</taxon>
        <taxon>Cariceae</taxon>
        <taxon>Carex</taxon>
        <taxon>Carex subgen. Euthyceras</taxon>
    </lineage>
</organism>
<evidence type="ECO:0000313" key="3">
    <source>
        <dbReference type="Proteomes" id="UP000623129"/>
    </source>
</evidence>
<proteinExistence type="predicted"/>
<evidence type="ECO:0000256" key="1">
    <source>
        <dbReference type="SAM" id="MobiDB-lite"/>
    </source>
</evidence>
<sequence>MKGRVRLTINHLENLNVSGLEEGYPLMIKIKWIGSERKTRYLGNNAKENRTSMKPVQADGVNSKKDSSVKAFIAPKAKFDITKDLVMGTKRTVRVPLEFKIGGKPTTVTLEATVQITELPANRRSKFSFKRTTSSLLCSCSGVDSCIPSFQNGRSTLRERSYSITNRENFASSSRLRNPAIDCSSSEGEPEPSYKNLQLCKFLINQFEYKEEEDDHDDIALYGSDLSLSPDLSPIEKQEEQNQYPIKRLLSRVLSSKRDEQPRGVPLLNKSCSDIGGDDIDIQRHKELNISRILGNPRSNKVHPKETFRISGFGEDEPFEIGNWERRSVFSRDGELELVTDVFLATIDQRSEKASGGSACTVLAVVIADWLHKNPGILPLRCQLDQLVHEGSLIWRELCQDQNLRERFSDQHFDLETVLDEEIMPLTEVVDLSYVGFLGMDELQEGTEILEGAMSFDSIWDQILRDGIKMEYQVYICSWNDHFFVVKIDRNAIYLIDTFGERLFEGCNQAYILKFDNDSIIYKHKTGTSTHTSGEGSAKSSPVSTKDANCNAQENDSHKEVTCEEEKPCKNHEKINQDLAKTVVSHNKITSEAKASSNEEIEIDEEEKKEAISCKEAISEGIDSCREYIKGFLASLLVRQLQVEMRMGSIREHAIHQRLQIEFHYVAPFVMD</sequence>
<evidence type="ECO:0008006" key="4">
    <source>
        <dbReference type="Google" id="ProtNLM"/>
    </source>
</evidence>
<dbReference type="PANTHER" id="PTHR31182">
    <property type="entry name" value="C2 NT-TYPE DOMAIN-CONTAINING PROTEIN"/>
    <property type="match status" value="1"/>
</dbReference>
<evidence type="ECO:0000313" key="2">
    <source>
        <dbReference type="EMBL" id="KAF3329924.1"/>
    </source>
</evidence>
<feature type="compositionally biased region" description="Polar residues" evidence="1">
    <location>
        <begin position="538"/>
        <end position="554"/>
    </location>
</feature>
<comment type="caution">
    <text evidence="2">The sequence shown here is derived from an EMBL/GenBank/DDBJ whole genome shotgun (WGS) entry which is preliminary data.</text>
</comment>